<evidence type="ECO:0000256" key="1">
    <source>
        <dbReference type="SAM" id="MobiDB-lite"/>
    </source>
</evidence>
<evidence type="ECO:0000256" key="2">
    <source>
        <dbReference type="SAM" id="Phobius"/>
    </source>
</evidence>
<feature type="region of interest" description="Disordered" evidence="1">
    <location>
        <begin position="1"/>
        <end position="144"/>
    </location>
</feature>
<keyword evidence="2" id="KW-0812">Transmembrane</keyword>
<organism evidence="3 4">
    <name type="scientific">Ancylobacter vacuolatus</name>
    <dbReference type="NCBI Taxonomy" id="223389"/>
    <lineage>
        <taxon>Bacteria</taxon>
        <taxon>Pseudomonadati</taxon>
        <taxon>Pseudomonadota</taxon>
        <taxon>Alphaproteobacteria</taxon>
        <taxon>Hyphomicrobiales</taxon>
        <taxon>Xanthobacteraceae</taxon>
        <taxon>Ancylobacter</taxon>
    </lineage>
</organism>
<feature type="transmembrane region" description="Helical" evidence="2">
    <location>
        <begin position="148"/>
        <end position="176"/>
    </location>
</feature>
<evidence type="ECO:0000313" key="4">
    <source>
        <dbReference type="Proteomes" id="UP001238467"/>
    </source>
</evidence>
<reference evidence="3 4" key="1">
    <citation type="submission" date="2023-07" db="EMBL/GenBank/DDBJ databases">
        <title>Genomic Encyclopedia of Type Strains, Phase IV (KMG-IV): sequencing the most valuable type-strain genomes for metagenomic binning, comparative biology and taxonomic classification.</title>
        <authorList>
            <person name="Goeker M."/>
        </authorList>
    </citation>
    <scope>NUCLEOTIDE SEQUENCE [LARGE SCALE GENOMIC DNA]</scope>
    <source>
        <strain evidence="3 4">DSM 1277</strain>
    </source>
</reference>
<feature type="compositionally biased region" description="Pro residues" evidence="1">
    <location>
        <begin position="129"/>
        <end position="142"/>
    </location>
</feature>
<evidence type="ECO:0008006" key="5">
    <source>
        <dbReference type="Google" id="ProtNLM"/>
    </source>
</evidence>
<dbReference type="Proteomes" id="UP001238467">
    <property type="component" value="Unassembled WGS sequence"/>
</dbReference>
<keyword evidence="4" id="KW-1185">Reference proteome</keyword>
<comment type="caution">
    <text evidence="3">The sequence shown here is derived from an EMBL/GenBank/DDBJ whole genome shotgun (WGS) entry which is preliminary data.</text>
</comment>
<accession>A0ABU0DNC5</accession>
<keyword evidence="2" id="KW-1133">Transmembrane helix</keyword>
<feature type="compositionally biased region" description="Basic and acidic residues" evidence="1">
    <location>
        <begin position="1"/>
        <end position="16"/>
    </location>
</feature>
<dbReference type="EMBL" id="JAUSUH010000013">
    <property type="protein sequence ID" value="MDQ0349854.1"/>
    <property type="molecule type" value="Genomic_DNA"/>
</dbReference>
<dbReference type="Gene3D" id="1.20.1270.70">
    <property type="entry name" value="Designed single chain three-helix bundle"/>
    <property type="match status" value="1"/>
</dbReference>
<sequence length="483" mass="47918">MATDDPKKGAEDKVEAGGKPARRRPPTLDLSAREVTPVSDEAATNEPVVPAGPKASAPDDSTPDTSKSYTSKAGDALPDASKSDASKPDTSPDMPPETLKPDAAAATDEVPVLDATGETGSAKGETADVPPPVHPVPPPAEPSPKRPLGLVGTLFVALLSGLIGGAFALGVVSTFYGAEENVDAITELEARALDLRQRVELLEARAGEAPAAGLNAPAELATRLDALESGLNALGSKVDALPAVPATAAAPAASPDDVAAVKGQVEALEQKVSALPAPAPAASPEALNAATARLDALEGKLAAATAAQRASGQGTAQLVVLGTLREAILAGGPFATELKAAQALLAGDAAPLAALEASAATGFASGPALAAQLRAATAPTPATDAPGTAADEGVVATLLKGAQKLVTIRRSDEAAASPDIARAETALAQGDFEGARAVLAALPEAERTAVQPVLAALDARQAALATLAELHRRVLATLAGGSQ</sequence>
<proteinExistence type="predicted"/>
<protein>
    <recommendedName>
        <fullName evidence="5">Inner membrane protein</fullName>
    </recommendedName>
</protein>
<evidence type="ECO:0000313" key="3">
    <source>
        <dbReference type="EMBL" id="MDQ0349854.1"/>
    </source>
</evidence>
<gene>
    <name evidence="3" type="ORF">J2S76_004308</name>
</gene>
<name>A0ABU0DNC5_9HYPH</name>
<keyword evidence="2" id="KW-0472">Membrane</keyword>
<dbReference type="RefSeq" id="WP_307063909.1">
    <property type="nucleotide sequence ID" value="NZ_JAUSUH010000013.1"/>
</dbReference>